<dbReference type="InterPro" id="IPR002347">
    <property type="entry name" value="SDR_fam"/>
</dbReference>
<comment type="similarity">
    <text evidence="1">Belongs to the short-chain dehydrogenases/reductases (SDR) family.</text>
</comment>
<dbReference type="AlphaFoldDB" id="A0A5J5J182"/>
<dbReference type="InterPro" id="IPR020904">
    <property type="entry name" value="Sc_DH/Rdtase_CS"/>
</dbReference>
<sequence>MSAGLFDLSGRRVLITGAAGGIGSALAVGLAEAGAELALAERPGVEPSGELSAALAATGQRVRWYFQDLTEADELGGFVDSVWSDGAIDILINNAGFATMDHFNRLDYAAWRATMAVDLDAPFVISQRVAELMIHDGIRGRIIMISSKNGLQAEPGLAHYNAAKGGLELLARSLAVELGVHGITVNTVCPGMVDTPLAGDFALDWDAFVAYYREHIPLENRFAEPSEIVGPVLFLASDAASYVTGHSLVVDGGVLANQVPRMQFMPPYRDRLGDAPAALPAASTSAIPQVPALSPTDEESPR</sequence>
<dbReference type="PANTHER" id="PTHR42879:SF2">
    <property type="entry name" value="3-OXOACYL-[ACYL-CARRIER-PROTEIN] REDUCTASE FABG"/>
    <property type="match status" value="1"/>
</dbReference>
<gene>
    <name evidence="4" type="ORF">F6B43_11885</name>
</gene>
<dbReference type="GO" id="GO:0016491">
    <property type="term" value="F:oxidoreductase activity"/>
    <property type="evidence" value="ECO:0007669"/>
    <property type="project" value="UniProtKB-KW"/>
</dbReference>
<dbReference type="RefSeq" id="WP_150449139.1">
    <property type="nucleotide sequence ID" value="NZ_VYSA01000002.1"/>
</dbReference>
<accession>A0A5J5J182</accession>
<keyword evidence="5" id="KW-1185">Reference proteome</keyword>
<evidence type="ECO:0000313" key="4">
    <source>
        <dbReference type="EMBL" id="KAA9108107.1"/>
    </source>
</evidence>
<dbReference type="PANTHER" id="PTHR42879">
    <property type="entry name" value="3-OXOACYL-(ACYL-CARRIER-PROTEIN) REDUCTASE"/>
    <property type="match status" value="1"/>
</dbReference>
<organism evidence="4 5">
    <name type="scientific">Microbacterium rhizomatis</name>
    <dbReference type="NCBI Taxonomy" id="1631477"/>
    <lineage>
        <taxon>Bacteria</taxon>
        <taxon>Bacillati</taxon>
        <taxon>Actinomycetota</taxon>
        <taxon>Actinomycetes</taxon>
        <taxon>Micrococcales</taxon>
        <taxon>Microbacteriaceae</taxon>
        <taxon>Microbacterium</taxon>
    </lineage>
</organism>
<dbReference type="OrthoDB" id="4481821at2"/>
<dbReference type="SUPFAM" id="SSF51735">
    <property type="entry name" value="NAD(P)-binding Rossmann-fold domains"/>
    <property type="match status" value="1"/>
</dbReference>
<dbReference type="PROSITE" id="PS00061">
    <property type="entry name" value="ADH_SHORT"/>
    <property type="match status" value="1"/>
</dbReference>
<dbReference type="Pfam" id="PF13561">
    <property type="entry name" value="adh_short_C2"/>
    <property type="match status" value="1"/>
</dbReference>
<evidence type="ECO:0000313" key="5">
    <source>
        <dbReference type="Proteomes" id="UP000325827"/>
    </source>
</evidence>
<dbReference type="CDD" id="cd05233">
    <property type="entry name" value="SDR_c"/>
    <property type="match status" value="1"/>
</dbReference>
<dbReference type="GO" id="GO:0032787">
    <property type="term" value="P:monocarboxylic acid metabolic process"/>
    <property type="evidence" value="ECO:0007669"/>
    <property type="project" value="UniProtKB-ARBA"/>
</dbReference>
<dbReference type="InterPro" id="IPR050259">
    <property type="entry name" value="SDR"/>
</dbReference>
<keyword evidence="2" id="KW-0560">Oxidoreductase</keyword>
<name>A0A5J5J182_9MICO</name>
<dbReference type="Proteomes" id="UP000325827">
    <property type="component" value="Unassembled WGS sequence"/>
</dbReference>
<proteinExistence type="inferred from homology"/>
<dbReference type="PRINTS" id="PR00080">
    <property type="entry name" value="SDRFAMILY"/>
</dbReference>
<dbReference type="EMBL" id="VYSA01000002">
    <property type="protein sequence ID" value="KAA9108107.1"/>
    <property type="molecule type" value="Genomic_DNA"/>
</dbReference>
<dbReference type="FunFam" id="3.40.50.720:FF:000084">
    <property type="entry name" value="Short-chain dehydrogenase reductase"/>
    <property type="match status" value="1"/>
</dbReference>
<evidence type="ECO:0000256" key="1">
    <source>
        <dbReference type="ARBA" id="ARBA00006484"/>
    </source>
</evidence>
<dbReference type="InterPro" id="IPR036291">
    <property type="entry name" value="NAD(P)-bd_dom_sf"/>
</dbReference>
<evidence type="ECO:0000256" key="2">
    <source>
        <dbReference type="ARBA" id="ARBA00023002"/>
    </source>
</evidence>
<comment type="caution">
    <text evidence="4">The sequence shown here is derived from an EMBL/GenBank/DDBJ whole genome shotgun (WGS) entry which is preliminary data.</text>
</comment>
<protein>
    <submittedName>
        <fullName evidence="4">SDR family oxidoreductase</fullName>
    </submittedName>
</protein>
<dbReference type="Gene3D" id="3.40.50.720">
    <property type="entry name" value="NAD(P)-binding Rossmann-like Domain"/>
    <property type="match status" value="1"/>
</dbReference>
<dbReference type="PRINTS" id="PR00081">
    <property type="entry name" value="GDHRDH"/>
</dbReference>
<evidence type="ECO:0000256" key="3">
    <source>
        <dbReference type="SAM" id="MobiDB-lite"/>
    </source>
</evidence>
<reference evidence="5" key="1">
    <citation type="submission" date="2019-09" db="EMBL/GenBank/DDBJ databases">
        <title>Mumia zhuanghuii sp. nov. isolated from the intestinal contents of plateau pika (Ochotona curzoniae) in the Qinghai-Tibet plateau of China.</title>
        <authorList>
            <person name="Tian Z."/>
        </authorList>
    </citation>
    <scope>NUCLEOTIDE SEQUENCE [LARGE SCALE GENOMIC DNA]</scope>
    <source>
        <strain evidence="5">JCM 30598</strain>
    </source>
</reference>
<feature type="region of interest" description="Disordered" evidence="3">
    <location>
        <begin position="279"/>
        <end position="302"/>
    </location>
</feature>